<accession>A0A9P8BP08</accession>
<protein>
    <submittedName>
        <fullName evidence="2">Uncharacterized protein</fullName>
    </submittedName>
</protein>
<organism evidence="2 3">
    <name type="scientific">Linnemannia hyalina</name>
    <dbReference type="NCBI Taxonomy" id="64524"/>
    <lineage>
        <taxon>Eukaryota</taxon>
        <taxon>Fungi</taxon>
        <taxon>Fungi incertae sedis</taxon>
        <taxon>Mucoromycota</taxon>
        <taxon>Mortierellomycotina</taxon>
        <taxon>Mortierellomycetes</taxon>
        <taxon>Mortierellales</taxon>
        <taxon>Mortierellaceae</taxon>
        <taxon>Linnemannia</taxon>
    </lineage>
</organism>
<gene>
    <name evidence="2" type="ORF">KI688_005136</name>
</gene>
<keyword evidence="3" id="KW-1185">Reference proteome</keyword>
<feature type="region of interest" description="Disordered" evidence="1">
    <location>
        <begin position="1"/>
        <end position="101"/>
    </location>
</feature>
<sequence>MEAGYLRSKRAYKTMLAGDEVEGRDEAIGNNSSSSVEVKEKRCAQGQDIDDIVSFPSDESDSDFQANEESDETGSIVSLSPTLEDRTTPPPPSQPWTGHHHTSLLGSVDNIPSNQWTVWLILEHDVTPSLMQYRENLLSREPNGPVERLATTHIYLFDQDDQSSTLFYAIDNIELWTALSHGTTTTPSSSRRSPASVDNVAADIIEISGTMPQLSHADAPDYILDSKMDPQLKRLLLRLVETSHLWTGSVDGEFGGFEKTLSPFIKIYLSGIKGTATITARKKKDDASLRGRRPDLFLQCDTKNGQVFPLIIEVKQAAQTGDGRGDLEKLAFLLRDSLDDLERKGIDVNGVMVYGILAADKAFKRLWKPAHAKLWTHLRTGRVHHSGRLKRYRQR</sequence>
<evidence type="ECO:0000313" key="3">
    <source>
        <dbReference type="Proteomes" id="UP000707451"/>
    </source>
</evidence>
<proteinExistence type="predicted"/>
<comment type="caution">
    <text evidence="2">The sequence shown here is derived from an EMBL/GenBank/DDBJ whole genome shotgun (WGS) entry which is preliminary data.</text>
</comment>
<dbReference type="OrthoDB" id="2399314at2759"/>
<dbReference type="Proteomes" id="UP000707451">
    <property type="component" value="Unassembled WGS sequence"/>
</dbReference>
<evidence type="ECO:0000256" key="1">
    <source>
        <dbReference type="SAM" id="MobiDB-lite"/>
    </source>
</evidence>
<reference evidence="2" key="1">
    <citation type="submission" date="2021-06" db="EMBL/GenBank/DDBJ databases">
        <title>Genome Sequence of Mortierella hyaline Strain SCG-10, a Cold-Adapted, Nitrate-Reducing Fungus Isolated from Soil in Minnesota, USA.</title>
        <authorList>
            <person name="Aldossari N."/>
        </authorList>
    </citation>
    <scope>NUCLEOTIDE SEQUENCE</scope>
    <source>
        <strain evidence="2">SCG-10</strain>
    </source>
</reference>
<dbReference type="EMBL" id="JAHRHY010000018">
    <property type="protein sequence ID" value="KAG9062830.1"/>
    <property type="molecule type" value="Genomic_DNA"/>
</dbReference>
<dbReference type="AlphaFoldDB" id="A0A9P8BP08"/>
<name>A0A9P8BP08_9FUNG</name>
<feature type="compositionally biased region" description="Acidic residues" evidence="1">
    <location>
        <begin position="58"/>
        <end position="72"/>
    </location>
</feature>
<evidence type="ECO:0000313" key="2">
    <source>
        <dbReference type="EMBL" id="KAG9062830.1"/>
    </source>
</evidence>